<dbReference type="EMBL" id="JABSTQ010009073">
    <property type="protein sequence ID" value="KAG0433259.1"/>
    <property type="molecule type" value="Genomic_DNA"/>
</dbReference>
<reference evidence="1 2" key="1">
    <citation type="journal article" date="2020" name="Cell">
        <title>Large-Scale Comparative Analyses of Tick Genomes Elucidate Their Genetic Diversity and Vector Capacities.</title>
        <authorList>
            <consortium name="Tick Genome and Microbiome Consortium (TIGMIC)"/>
            <person name="Jia N."/>
            <person name="Wang J."/>
            <person name="Shi W."/>
            <person name="Du L."/>
            <person name="Sun Y."/>
            <person name="Zhan W."/>
            <person name="Jiang J.F."/>
            <person name="Wang Q."/>
            <person name="Zhang B."/>
            <person name="Ji P."/>
            <person name="Bell-Sakyi L."/>
            <person name="Cui X.M."/>
            <person name="Yuan T.T."/>
            <person name="Jiang B.G."/>
            <person name="Yang W.F."/>
            <person name="Lam T.T."/>
            <person name="Chang Q.C."/>
            <person name="Ding S.J."/>
            <person name="Wang X.J."/>
            <person name="Zhu J.G."/>
            <person name="Ruan X.D."/>
            <person name="Zhao L."/>
            <person name="Wei J.T."/>
            <person name="Ye R.Z."/>
            <person name="Que T.C."/>
            <person name="Du C.H."/>
            <person name="Zhou Y.H."/>
            <person name="Cheng J.X."/>
            <person name="Dai P.F."/>
            <person name="Guo W.B."/>
            <person name="Han X.H."/>
            <person name="Huang E.J."/>
            <person name="Li L.F."/>
            <person name="Wei W."/>
            <person name="Gao Y.C."/>
            <person name="Liu J.Z."/>
            <person name="Shao H.Z."/>
            <person name="Wang X."/>
            <person name="Wang C.C."/>
            <person name="Yang T.C."/>
            <person name="Huo Q.B."/>
            <person name="Li W."/>
            <person name="Chen H.Y."/>
            <person name="Chen S.E."/>
            <person name="Zhou L.G."/>
            <person name="Ni X.B."/>
            <person name="Tian J.H."/>
            <person name="Sheng Y."/>
            <person name="Liu T."/>
            <person name="Pan Y.S."/>
            <person name="Xia L.Y."/>
            <person name="Li J."/>
            <person name="Zhao F."/>
            <person name="Cao W.C."/>
        </authorList>
    </citation>
    <scope>NUCLEOTIDE SEQUENCE [LARGE SCALE GENOMIC DNA]</scope>
    <source>
        <strain evidence="1">Iper-2018</strain>
    </source>
</reference>
<sequence length="84" mass="9253">MCNGVDPHTLGIGADPTPDADVQPATTHMDIINYLVLSTNYVSLQQMKAFKTLDAHNYFTSGWVKSLKAMRLPSKRIVMLSKAS</sequence>
<accession>A0AC60QGG7</accession>
<comment type="caution">
    <text evidence="1">The sequence shown here is derived from an EMBL/GenBank/DDBJ whole genome shotgun (WGS) entry which is preliminary data.</text>
</comment>
<evidence type="ECO:0000313" key="2">
    <source>
        <dbReference type="Proteomes" id="UP000805193"/>
    </source>
</evidence>
<name>A0AC60QGG7_IXOPE</name>
<organism evidence="1 2">
    <name type="scientific">Ixodes persulcatus</name>
    <name type="common">Taiga tick</name>
    <dbReference type="NCBI Taxonomy" id="34615"/>
    <lineage>
        <taxon>Eukaryota</taxon>
        <taxon>Metazoa</taxon>
        <taxon>Ecdysozoa</taxon>
        <taxon>Arthropoda</taxon>
        <taxon>Chelicerata</taxon>
        <taxon>Arachnida</taxon>
        <taxon>Acari</taxon>
        <taxon>Parasitiformes</taxon>
        <taxon>Ixodida</taxon>
        <taxon>Ixodoidea</taxon>
        <taxon>Ixodidae</taxon>
        <taxon>Ixodinae</taxon>
        <taxon>Ixodes</taxon>
    </lineage>
</organism>
<evidence type="ECO:0000313" key="1">
    <source>
        <dbReference type="EMBL" id="KAG0433259.1"/>
    </source>
</evidence>
<protein>
    <submittedName>
        <fullName evidence="1">Uncharacterized protein</fullName>
    </submittedName>
</protein>
<proteinExistence type="predicted"/>
<gene>
    <name evidence="1" type="ORF">HPB47_020110</name>
</gene>
<keyword evidence="2" id="KW-1185">Reference proteome</keyword>
<dbReference type="Proteomes" id="UP000805193">
    <property type="component" value="Unassembled WGS sequence"/>
</dbReference>